<evidence type="ECO:0000313" key="3">
    <source>
        <dbReference type="Proteomes" id="UP001623348"/>
    </source>
</evidence>
<protein>
    <submittedName>
        <fullName evidence="2">Uncharacterized protein</fullName>
    </submittedName>
</protein>
<dbReference type="Proteomes" id="UP001623348">
    <property type="component" value="Unassembled WGS sequence"/>
</dbReference>
<accession>A0ABC9YAN6</accession>
<evidence type="ECO:0000313" key="2">
    <source>
        <dbReference type="EMBL" id="GAB0207125.1"/>
    </source>
</evidence>
<keyword evidence="3" id="KW-1185">Reference proteome</keyword>
<organism evidence="2 3">
    <name type="scientific">Grus japonensis</name>
    <name type="common">Japanese crane</name>
    <name type="synonym">Red-crowned crane</name>
    <dbReference type="NCBI Taxonomy" id="30415"/>
    <lineage>
        <taxon>Eukaryota</taxon>
        <taxon>Metazoa</taxon>
        <taxon>Chordata</taxon>
        <taxon>Craniata</taxon>
        <taxon>Vertebrata</taxon>
        <taxon>Euteleostomi</taxon>
        <taxon>Archelosauria</taxon>
        <taxon>Archosauria</taxon>
        <taxon>Dinosauria</taxon>
        <taxon>Saurischia</taxon>
        <taxon>Theropoda</taxon>
        <taxon>Coelurosauria</taxon>
        <taxon>Aves</taxon>
        <taxon>Neognathae</taxon>
        <taxon>Neoaves</taxon>
        <taxon>Gruiformes</taxon>
        <taxon>Gruidae</taxon>
        <taxon>Grus</taxon>
    </lineage>
</organism>
<dbReference type="EMBL" id="BAAFJT010000055">
    <property type="protein sequence ID" value="GAB0206331.1"/>
    <property type="molecule type" value="Genomic_DNA"/>
</dbReference>
<evidence type="ECO:0000313" key="1">
    <source>
        <dbReference type="EMBL" id="GAB0206331.1"/>
    </source>
</evidence>
<dbReference type="EMBL" id="BAAFJT010000167">
    <property type="protein sequence ID" value="GAB0207125.1"/>
    <property type="molecule type" value="Genomic_DNA"/>
</dbReference>
<name>A0ABC9YAN6_GRUJA</name>
<sequence length="104" mass="12035">MYGLWKQGQATEEDYRDAVRHCREKICTTKTQLELKMASTVVDNKKGFLEYVNRKRKTKENIDPLLDEVGHEDKAETLNAFFTSVFNTSDGPWDPRSPGLEDHD</sequence>
<comment type="caution">
    <text evidence="2">The sequence shown here is derived from an EMBL/GenBank/DDBJ whole genome shotgun (WGS) entry which is preliminary data.</text>
</comment>
<gene>
    <name evidence="1" type="ORF">GRJ2_003098700</name>
    <name evidence="2" type="ORF">GRJ2_003178100</name>
</gene>
<reference evidence="2 3" key="1">
    <citation type="submission" date="2024-06" db="EMBL/GenBank/DDBJ databases">
        <title>The draft genome of Grus japonensis, version 3.</title>
        <authorList>
            <person name="Nabeshima K."/>
            <person name="Suzuki S."/>
            <person name="Onuma M."/>
        </authorList>
    </citation>
    <scope>NUCLEOTIDE SEQUENCE [LARGE SCALE GENOMIC DNA]</scope>
    <source>
        <strain evidence="2 3">451A</strain>
    </source>
</reference>
<proteinExistence type="predicted"/>
<dbReference type="AlphaFoldDB" id="A0ABC9YAN6"/>